<dbReference type="Gene3D" id="3.90.79.10">
    <property type="entry name" value="Nucleoside Triphosphate Pyrophosphohydrolase"/>
    <property type="match status" value="1"/>
</dbReference>
<dbReference type="Gene3D" id="1.10.10.10">
    <property type="entry name" value="Winged helix-like DNA-binding domain superfamily/Winged helix DNA-binding domain"/>
    <property type="match status" value="1"/>
</dbReference>
<evidence type="ECO:0000313" key="3">
    <source>
        <dbReference type="Proteomes" id="UP001494588"/>
    </source>
</evidence>
<accession>A0ABU9QLA2</accession>
<organism evidence="2 3">
    <name type="scientific">Paraburkholderia sabiae</name>
    <dbReference type="NCBI Taxonomy" id="273251"/>
    <lineage>
        <taxon>Bacteria</taxon>
        <taxon>Pseudomonadati</taxon>
        <taxon>Pseudomonadota</taxon>
        <taxon>Betaproteobacteria</taxon>
        <taxon>Burkholderiales</taxon>
        <taxon>Burkholderiaceae</taxon>
        <taxon>Paraburkholderia</taxon>
    </lineage>
</organism>
<sequence length="235" mass="26344">MVKFEKPDVSVDVVLLTVIDGALHVATHVRPKEPQAGKAALIGGYVHVDDAREENVEDTAFRVLHEKAGLRPRYLEQLKTFSGRRRDPTRGFTVAISHVALVPYEELVAECAGLLSFYDVDALPELAFDHNEQVAEAVTRVRNKSSYSTLPCWLLPERFTLTQLQHVYEQIFGEIVNRATFRTRLGLKNVAEVKAGESVDEAGVIIATDEFQGGAQRPARLFRVDQLGLYRRASW</sequence>
<dbReference type="PANTHER" id="PTHR43736">
    <property type="entry name" value="ADP-RIBOSE PYROPHOSPHATASE"/>
    <property type="match status" value="1"/>
</dbReference>
<dbReference type="GO" id="GO:0016787">
    <property type="term" value="F:hydrolase activity"/>
    <property type="evidence" value="ECO:0007669"/>
    <property type="project" value="UniProtKB-KW"/>
</dbReference>
<evidence type="ECO:0000259" key="1">
    <source>
        <dbReference type="Pfam" id="PF21906"/>
    </source>
</evidence>
<keyword evidence="3" id="KW-1185">Reference proteome</keyword>
<evidence type="ECO:0000313" key="2">
    <source>
        <dbReference type="EMBL" id="MEM5290199.1"/>
    </source>
</evidence>
<dbReference type="InterPro" id="IPR015797">
    <property type="entry name" value="NUDIX_hydrolase-like_dom_sf"/>
</dbReference>
<reference evidence="2 3" key="1">
    <citation type="submission" date="2024-01" db="EMBL/GenBank/DDBJ databases">
        <title>The diversity of rhizobia nodulating Mimosa spp. in eleven states of Brazil covering several biomes is determined by host plant, location, and edaphic factors.</title>
        <authorList>
            <person name="Rouws L."/>
            <person name="Barauna A."/>
            <person name="Beukes C."/>
            <person name="De Faria S.M."/>
            <person name="Gross E."/>
            <person name="Dos Reis Junior F.B."/>
            <person name="Simon M."/>
            <person name="Maluk M."/>
            <person name="Odee D.W."/>
            <person name="Kenicer G."/>
            <person name="Young J.P.W."/>
            <person name="Reis V.M."/>
            <person name="Zilli J."/>
            <person name="James E.K."/>
        </authorList>
    </citation>
    <scope>NUCLEOTIDE SEQUENCE [LARGE SCALE GENOMIC DNA]</scope>
    <source>
        <strain evidence="2 3">JPY77</strain>
    </source>
</reference>
<dbReference type="EMBL" id="JAZHGC010000033">
    <property type="protein sequence ID" value="MEM5290199.1"/>
    <property type="molecule type" value="Genomic_DNA"/>
</dbReference>
<dbReference type="CDD" id="cd18873">
    <property type="entry name" value="NUDIX_NadM_like"/>
    <property type="match status" value="1"/>
</dbReference>
<dbReference type="Pfam" id="PF21906">
    <property type="entry name" value="WHD_NrtR"/>
    <property type="match status" value="1"/>
</dbReference>
<gene>
    <name evidence="2" type="ORF">V4C55_31190</name>
</gene>
<dbReference type="SUPFAM" id="SSF46785">
    <property type="entry name" value="Winged helix' DNA-binding domain"/>
    <property type="match status" value="1"/>
</dbReference>
<dbReference type="InterPro" id="IPR036390">
    <property type="entry name" value="WH_DNA-bd_sf"/>
</dbReference>
<name>A0ABU9QLA2_9BURK</name>
<proteinExistence type="predicted"/>
<protein>
    <submittedName>
        <fullName evidence="2">NUDIX hydrolase</fullName>
    </submittedName>
</protein>
<feature type="domain" description="NrtR DNA-binding winged helix" evidence="1">
    <location>
        <begin position="154"/>
        <end position="185"/>
    </location>
</feature>
<dbReference type="Proteomes" id="UP001494588">
    <property type="component" value="Unassembled WGS sequence"/>
</dbReference>
<dbReference type="SUPFAM" id="SSF55811">
    <property type="entry name" value="Nudix"/>
    <property type="match status" value="1"/>
</dbReference>
<dbReference type="InterPro" id="IPR036388">
    <property type="entry name" value="WH-like_DNA-bd_sf"/>
</dbReference>
<keyword evidence="2" id="KW-0378">Hydrolase</keyword>
<dbReference type="InterPro" id="IPR054105">
    <property type="entry name" value="WHD_NrtR"/>
</dbReference>
<dbReference type="PANTHER" id="PTHR43736:SF4">
    <property type="entry name" value="SLR1690 PROTEIN"/>
    <property type="match status" value="1"/>
</dbReference>
<comment type="caution">
    <text evidence="2">The sequence shown here is derived from an EMBL/GenBank/DDBJ whole genome shotgun (WGS) entry which is preliminary data.</text>
</comment>
<dbReference type="RefSeq" id="WP_223962953.1">
    <property type="nucleotide sequence ID" value="NZ_CAJHCS010000014.1"/>
</dbReference>